<evidence type="ECO:0000256" key="5">
    <source>
        <dbReference type="ARBA" id="ARBA00023136"/>
    </source>
</evidence>
<feature type="transmembrane region" description="Helical" evidence="6">
    <location>
        <begin position="131"/>
        <end position="152"/>
    </location>
</feature>
<keyword evidence="3 6" id="KW-0812">Transmembrane</keyword>
<dbReference type="InterPro" id="IPR002528">
    <property type="entry name" value="MATE_fam"/>
</dbReference>
<sequence length="511" mass="57620">MTKNKNENITIVKNTVISYLRIICTTVCSLLTVRYLIGSLGVERYGVYALITGVIIILTFLNSAMTVSTQRYLSFYQGTGNKEQLGVVFKTSCILHLIVGTLLAVILLLLMNTILEDFINIDNALVDETRYLYLGVVTSIIVSIITVPLNALVISRENFRVDALILIFKSLLMLLTSLYMNAIGEHARLAFLGIAIAAISTLTFFAYFLYCKVYYIECTFKTPLVRGVFIEMSAFALWSLYSNICYVLNTQGINVIINKFFDAKMNAAYGIAFQINGQVKNLSQTLLSAMNPQIMKSEGKDNRDRTVNVSIVASKVGFFLVALITTPLLYILPDVIELWLGVIPDYVVMFSFFFLFSNLVNQLTVGVTPAIQAIGNIKKFQLWIGSTALLVLPISYLMLYFNAPIYYVMCLSLLIEFVTGYLKVYIFSEFFDIGIKWYLNKVILKMALPFIITNAVALIFSSYVVFYGSELLIAVISVMLYLSFSYIHSLEINEKILLNKIMRNLIMKFKG</sequence>
<gene>
    <name evidence="7" type="ORF">P5S46_13300</name>
</gene>
<keyword evidence="2" id="KW-1003">Cell membrane</keyword>
<dbReference type="GO" id="GO:0005886">
    <property type="term" value="C:plasma membrane"/>
    <property type="evidence" value="ECO:0007669"/>
    <property type="project" value="UniProtKB-SubCell"/>
</dbReference>
<keyword evidence="4 6" id="KW-1133">Transmembrane helix</keyword>
<feature type="transmembrane region" description="Helical" evidence="6">
    <location>
        <begin position="380"/>
        <end position="399"/>
    </location>
</feature>
<organism evidence="7 8">
    <name type="scientific">Aeromonas caviae</name>
    <name type="common">Aeromonas punctata</name>
    <dbReference type="NCBI Taxonomy" id="648"/>
    <lineage>
        <taxon>Bacteria</taxon>
        <taxon>Pseudomonadati</taxon>
        <taxon>Pseudomonadota</taxon>
        <taxon>Gammaproteobacteria</taxon>
        <taxon>Aeromonadales</taxon>
        <taxon>Aeromonadaceae</taxon>
        <taxon>Aeromonas</taxon>
    </lineage>
</organism>
<evidence type="ECO:0000256" key="4">
    <source>
        <dbReference type="ARBA" id="ARBA00022989"/>
    </source>
</evidence>
<keyword evidence="5 6" id="KW-0472">Membrane</keyword>
<protein>
    <submittedName>
        <fullName evidence="7">MATE family efflux transporter</fullName>
    </submittedName>
</protein>
<evidence type="ECO:0000313" key="7">
    <source>
        <dbReference type="EMBL" id="WFF96640.1"/>
    </source>
</evidence>
<proteinExistence type="predicted"/>
<feature type="transmembrane region" description="Helical" evidence="6">
    <location>
        <begin position="338"/>
        <end position="360"/>
    </location>
</feature>
<accession>A0AAJ5Z4S2</accession>
<feature type="transmembrane region" description="Helical" evidence="6">
    <location>
        <begin position="164"/>
        <end position="183"/>
    </location>
</feature>
<feature type="transmembrane region" description="Helical" evidence="6">
    <location>
        <begin position="189"/>
        <end position="210"/>
    </location>
</feature>
<feature type="transmembrane region" description="Helical" evidence="6">
    <location>
        <begin position="87"/>
        <end position="111"/>
    </location>
</feature>
<name>A0AAJ5Z4S2_AERCA</name>
<dbReference type="InterPro" id="IPR050833">
    <property type="entry name" value="Poly_Biosynth_Transport"/>
</dbReference>
<dbReference type="PANTHER" id="PTHR30250">
    <property type="entry name" value="PST FAMILY PREDICTED COLANIC ACID TRANSPORTER"/>
    <property type="match status" value="1"/>
</dbReference>
<dbReference type="AlphaFoldDB" id="A0AAJ5Z4S2"/>
<feature type="transmembrane region" description="Helical" evidence="6">
    <location>
        <begin position="471"/>
        <end position="490"/>
    </location>
</feature>
<dbReference type="RefSeq" id="WP_161646536.1">
    <property type="nucleotide sequence ID" value="NZ_CP120942.1"/>
</dbReference>
<feature type="transmembrane region" description="Helical" evidence="6">
    <location>
        <begin position="405"/>
        <end position="426"/>
    </location>
</feature>
<feature type="transmembrane region" description="Helical" evidence="6">
    <location>
        <begin position="12"/>
        <end position="33"/>
    </location>
</feature>
<evidence type="ECO:0000256" key="6">
    <source>
        <dbReference type="SAM" id="Phobius"/>
    </source>
</evidence>
<dbReference type="Proteomes" id="UP001218423">
    <property type="component" value="Chromosome"/>
</dbReference>
<evidence type="ECO:0000256" key="2">
    <source>
        <dbReference type="ARBA" id="ARBA00022475"/>
    </source>
</evidence>
<evidence type="ECO:0000256" key="1">
    <source>
        <dbReference type="ARBA" id="ARBA00004651"/>
    </source>
</evidence>
<comment type="subcellular location">
    <subcellularLocation>
        <location evidence="1">Cell membrane</location>
        <topology evidence="1">Multi-pass membrane protein</topology>
    </subcellularLocation>
</comment>
<evidence type="ECO:0000256" key="3">
    <source>
        <dbReference type="ARBA" id="ARBA00022692"/>
    </source>
</evidence>
<dbReference type="Pfam" id="PF01554">
    <property type="entry name" value="MatE"/>
    <property type="match status" value="1"/>
</dbReference>
<dbReference type="PANTHER" id="PTHR30250:SF26">
    <property type="entry name" value="PSMA PROTEIN"/>
    <property type="match status" value="1"/>
</dbReference>
<dbReference type="GO" id="GO:0042910">
    <property type="term" value="F:xenobiotic transmembrane transporter activity"/>
    <property type="evidence" value="ECO:0007669"/>
    <property type="project" value="InterPro"/>
</dbReference>
<dbReference type="EMBL" id="CP120942">
    <property type="protein sequence ID" value="WFF96640.1"/>
    <property type="molecule type" value="Genomic_DNA"/>
</dbReference>
<reference evidence="7" key="1">
    <citation type="submission" date="2023-03" db="EMBL/GenBank/DDBJ databases">
        <title>Aeromonas caviae strain AC1520.</title>
        <authorList>
            <person name="Xie T."/>
            <person name="Zhang Q."/>
            <person name="Deng J."/>
            <person name="Li X."/>
        </authorList>
    </citation>
    <scope>NUCLEOTIDE SEQUENCE</scope>
    <source>
        <strain evidence="7">AC1520</strain>
    </source>
</reference>
<feature type="transmembrane region" description="Helical" evidence="6">
    <location>
        <begin position="312"/>
        <end position="332"/>
    </location>
</feature>
<feature type="transmembrane region" description="Helical" evidence="6">
    <location>
        <begin position="447"/>
        <end position="465"/>
    </location>
</feature>
<feature type="transmembrane region" description="Helical" evidence="6">
    <location>
        <begin position="45"/>
        <end position="67"/>
    </location>
</feature>
<dbReference type="GO" id="GO:0015297">
    <property type="term" value="F:antiporter activity"/>
    <property type="evidence" value="ECO:0007669"/>
    <property type="project" value="InterPro"/>
</dbReference>
<evidence type="ECO:0000313" key="8">
    <source>
        <dbReference type="Proteomes" id="UP001218423"/>
    </source>
</evidence>